<evidence type="ECO:0000256" key="1">
    <source>
        <dbReference type="SAM" id="MobiDB-lite"/>
    </source>
</evidence>
<feature type="chain" id="PRO_5042103301" evidence="2">
    <location>
        <begin position="27"/>
        <end position="86"/>
    </location>
</feature>
<keyword evidence="4" id="KW-1185">Reference proteome</keyword>
<evidence type="ECO:0000256" key="2">
    <source>
        <dbReference type="SAM" id="SignalP"/>
    </source>
</evidence>
<accession>A0AAD9QXY8</accession>
<dbReference type="EMBL" id="JARQWQ010000009">
    <property type="protein sequence ID" value="KAK2569563.1"/>
    <property type="molecule type" value="Genomic_DNA"/>
</dbReference>
<dbReference type="AlphaFoldDB" id="A0AAD9QXY8"/>
<feature type="region of interest" description="Disordered" evidence="1">
    <location>
        <begin position="67"/>
        <end position="86"/>
    </location>
</feature>
<evidence type="ECO:0000313" key="4">
    <source>
        <dbReference type="Proteomes" id="UP001249851"/>
    </source>
</evidence>
<feature type="signal peptide" evidence="2">
    <location>
        <begin position="1"/>
        <end position="26"/>
    </location>
</feature>
<name>A0AAD9QXY8_ACRCE</name>
<sequence>MSQSQFSWLSKLTSIVLVLNLLVIEGDSVYQVPYCKVNPFNCIALKQKLSKDRVKIIQEIEFMAKRDPSDRKRTDDRTNQAEKSEG</sequence>
<keyword evidence="2" id="KW-0732">Signal</keyword>
<gene>
    <name evidence="3" type="ORF">P5673_005388</name>
</gene>
<proteinExistence type="predicted"/>
<dbReference type="Proteomes" id="UP001249851">
    <property type="component" value="Unassembled WGS sequence"/>
</dbReference>
<comment type="caution">
    <text evidence="3">The sequence shown here is derived from an EMBL/GenBank/DDBJ whole genome shotgun (WGS) entry which is preliminary data.</text>
</comment>
<reference evidence="3" key="2">
    <citation type="journal article" date="2023" name="Science">
        <title>Genomic signatures of disease resistance in endangered staghorn corals.</title>
        <authorList>
            <person name="Vollmer S.V."/>
            <person name="Selwyn J.D."/>
            <person name="Despard B.A."/>
            <person name="Roesel C.L."/>
        </authorList>
    </citation>
    <scope>NUCLEOTIDE SEQUENCE</scope>
    <source>
        <strain evidence="3">K2</strain>
    </source>
</reference>
<evidence type="ECO:0000313" key="3">
    <source>
        <dbReference type="EMBL" id="KAK2569563.1"/>
    </source>
</evidence>
<organism evidence="3 4">
    <name type="scientific">Acropora cervicornis</name>
    <name type="common">Staghorn coral</name>
    <dbReference type="NCBI Taxonomy" id="6130"/>
    <lineage>
        <taxon>Eukaryota</taxon>
        <taxon>Metazoa</taxon>
        <taxon>Cnidaria</taxon>
        <taxon>Anthozoa</taxon>
        <taxon>Hexacorallia</taxon>
        <taxon>Scleractinia</taxon>
        <taxon>Astrocoeniina</taxon>
        <taxon>Acroporidae</taxon>
        <taxon>Acropora</taxon>
    </lineage>
</organism>
<protein>
    <submittedName>
        <fullName evidence="3">Uncharacterized protein</fullName>
    </submittedName>
</protein>
<reference evidence="3" key="1">
    <citation type="journal article" date="2023" name="G3 (Bethesda)">
        <title>Whole genome assembly and annotation of the endangered Caribbean coral Acropora cervicornis.</title>
        <authorList>
            <person name="Selwyn J.D."/>
            <person name="Vollmer S.V."/>
        </authorList>
    </citation>
    <scope>NUCLEOTIDE SEQUENCE</scope>
    <source>
        <strain evidence="3">K2</strain>
    </source>
</reference>